<dbReference type="PRINTS" id="PR00598">
    <property type="entry name" value="HTHMARR"/>
</dbReference>
<dbReference type="InterPro" id="IPR036388">
    <property type="entry name" value="WH-like_DNA-bd_sf"/>
</dbReference>
<dbReference type="Proteomes" id="UP000334019">
    <property type="component" value="Chromosome"/>
</dbReference>
<reference evidence="2 3" key="1">
    <citation type="submission" date="2019-11" db="EMBL/GenBank/DDBJ databases">
        <authorList>
            <person name="He Y."/>
        </authorList>
    </citation>
    <scope>NUCLEOTIDE SEQUENCE [LARGE SCALE GENOMIC DNA]</scope>
    <source>
        <strain evidence="2 3">SCSIO 58843</strain>
    </source>
</reference>
<proteinExistence type="predicted"/>
<gene>
    <name evidence="2" type="ORF">GH723_09845</name>
</gene>
<keyword evidence="3" id="KW-1185">Reference proteome</keyword>
<dbReference type="SMART" id="SM00347">
    <property type="entry name" value="HTH_MARR"/>
    <property type="match status" value="1"/>
</dbReference>
<organism evidence="2 3">
    <name type="scientific">Actinomarinicola tropica</name>
    <dbReference type="NCBI Taxonomy" id="2789776"/>
    <lineage>
        <taxon>Bacteria</taxon>
        <taxon>Bacillati</taxon>
        <taxon>Actinomycetota</taxon>
        <taxon>Acidimicrobiia</taxon>
        <taxon>Acidimicrobiales</taxon>
        <taxon>Iamiaceae</taxon>
        <taxon>Actinomarinicola</taxon>
    </lineage>
</organism>
<dbReference type="PANTHER" id="PTHR33164:SF99">
    <property type="entry name" value="MARR FAMILY REGULATORY PROTEIN"/>
    <property type="match status" value="1"/>
</dbReference>
<dbReference type="InterPro" id="IPR000835">
    <property type="entry name" value="HTH_MarR-typ"/>
</dbReference>
<dbReference type="EMBL" id="CP045851">
    <property type="protein sequence ID" value="QGG95375.1"/>
    <property type="molecule type" value="Genomic_DNA"/>
</dbReference>
<name>A0A5Q2RQ95_9ACTN</name>
<dbReference type="SUPFAM" id="SSF46785">
    <property type="entry name" value="Winged helix' DNA-binding domain"/>
    <property type="match status" value="1"/>
</dbReference>
<dbReference type="Gene3D" id="1.10.10.10">
    <property type="entry name" value="Winged helix-like DNA-binding domain superfamily/Winged helix DNA-binding domain"/>
    <property type="match status" value="1"/>
</dbReference>
<dbReference type="PROSITE" id="PS50995">
    <property type="entry name" value="HTH_MARR_2"/>
    <property type="match status" value="1"/>
</dbReference>
<accession>A0A5Q2RQ95</accession>
<dbReference type="GO" id="GO:0006950">
    <property type="term" value="P:response to stress"/>
    <property type="evidence" value="ECO:0007669"/>
    <property type="project" value="TreeGrafter"/>
</dbReference>
<dbReference type="InterPro" id="IPR039422">
    <property type="entry name" value="MarR/SlyA-like"/>
</dbReference>
<dbReference type="AlphaFoldDB" id="A0A5Q2RQ95"/>
<dbReference type="PANTHER" id="PTHR33164">
    <property type="entry name" value="TRANSCRIPTIONAL REGULATOR, MARR FAMILY"/>
    <property type="match status" value="1"/>
</dbReference>
<dbReference type="InterPro" id="IPR036390">
    <property type="entry name" value="WH_DNA-bd_sf"/>
</dbReference>
<evidence type="ECO:0000313" key="2">
    <source>
        <dbReference type="EMBL" id="QGG95375.1"/>
    </source>
</evidence>
<feature type="domain" description="HTH marR-type" evidence="1">
    <location>
        <begin position="1"/>
        <end position="135"/>
    </location>
</feature>
<evidence type="ECO:0000313" key="3">
    <source>
        <dbReference type="Proteomes" id="UP000334019"/>
    </source>
</evidence>
<dbReference type="RefSeq" id="WP_153759482.1">
    <property type="nucleotide sequence ID" value="NZ_CP045851.1"/>
</dbReference>
<dbReference type="GO" id="GO:0003700">
    <property type="term" value="F:DNA-binding transcription factor activity"/>
    <property type="evidence" value="ECO:0007669"/>
    <property type="project" value="InterPro"/>
</dbReference>
<sequence>MPVERISREAAHAAAVLAKSVERALHDADLSPSQYRLLVYLSDAPSAATALAKKLSVTRPSLTALVDTLEQRGYVVRGNDPTDRRRVTHEISAEGRAAVARADATIQQRLGTWLDAHLTPDEVAAVNTGLELWLTALRNASARRVEA</sequence>
<dbReference type="Pfam" id="PF12802">
    <property type="entry name" value="MarR_2"/>
    <property type="match status" value="1"/>
</dbReference>
<protein>
    <submittedName>
        <fullName evidence="2">MarR family transcriptional regulator</fullName>
    </submittedName>
</protein>
<evidence type="ECO:0000259" key="1">
    <source>
        <dbReference type="PROSITE" id="PS50995"/>
    </source>
</evidence>
<dbReference type="KEGG" id="atq:GH723_09845"/>